<name>A0A558DAW6_9PSEU</name>
<comment type="caution">
    <text evidence="5">The sequence shown here is derived from an EMBL/GenBank/DDBJ whole genome shotgun (WGS) entry which is preliminary data.</text>
</comment>
<keyword evidence="2" id="KW-0238">DNA-binding</keyword>
<protein>
    <submittedName>
        <fullName evidence="5">Helix-turn-helix transcriptional regulator</fullName>
    </submittedName>
</protein>
<dbReference type="OrthoDB" id="3178268at2"/>
<dbReference type="InterPro" id="IPR000792">
    <property type="entry name" value="Tscrpt_reg_LuxR_C"/>
</dbReference>
<evidence type="ECO:0000256" key="1">
    <source>
        <dbReference type="ARBA" id="ARBA00023015"/>
    </source>
</evidence>
<evidence type="ECO:0000259" key="4">
    <source>
        <dbReference type="PROSITE" id="PS50043"/>
    </source>
</evidence>
<dbReference type="InterPro" id="IPR016032">
    <property type="entry name" value="Sig_transdc_resp-reg_C-effctor"/>
</dbReference>
<dbReference type="GO" id="GO:0003677">
    <property type="term" value="F:DNA binding"/>
    <property type="evidence" value="ECO:0007669"/>
    <property type="project" value="UniProtKB-KW"/>
</dbReference>
<dbReference type="PANTHER" id="PTHR44688:SF16">
    <property type="entry name" value="DNA-BINDING TRANSCRIPTIONAL ACTIVATOR DEVR_DOSR"/>
    <property type="match status" value="1"/>
</dbReference>
<dbReference type="Gene3D" id="1.10.10.10">
    <property type="entry name" value="Winged helix-like DNA-binding domain superfamily/Winged helix DNA-binding domain"/>
    <property type="match status" value="1"/>
</dbReference>
<evidence type="ECO:0000256" key="3">
    <source>
        <dbReference type="ARBA" id="ARBA00023163"/>
    </source>
</evidence>
<dbReference type="PRINTS" id="PR00038">
    <property type="entry name" value="HTHLUXR"/>
</dbReference>
<accession>A0A558DAW6</accession>
<dbReference type="AlphaFoldDB" id="A0A558DAW6"/>
<keyword evidence="1" id="KW-0805">Transcription regulation</keyword>
<dbReference type="SUPFAM" id="SSF46894">
    <property type="entry name" value="C-terminal effector domain of the bipartite response regulators"/>
    <property type="match status" value="1"/>
</dbReference>
<dbReference type="InterPro" id="IPR011990">
    <property type="entry name" value="TPR-like_helical_dom_sf"/>
</dbReference>
<keyword evidence="6" id="KW-1185">Reference proteome</keyword>
<dbReference type="Proteomes" id="UP000320011">
    <property type="component" value="Unassembled WGS sequence"/>
</dbReference>
<dbReference type="PANTHER" id="PTHR44688">
    <property type="entry name" value="DNA-BINDING TRANSCRIPTIONAL ACTIVATOR DEVR_DOSR"/>
    <property type="match status" value="1"/>
</dbReference>
<dbReference type="GO" id="GO:0006355">
    <property type="term" value="P:regulation of DNA-templated transcription"/>
    <property type="evidence" value="ECO:0007669"/>
    <property type="project" value="InterPro"/>
</dbReference>
<gene>
    <name evidence="5" type="ORF">FNH05_06610</name>
</gene>
<dbReference type="InterPro" id="IPR036388">
    <property type="entry name" value="WH-like_DNA-bd_sf"/>
</dbReference>
<proteinExistence type="predicted"/>
<sequence>MEAARPVPGTPVTRARELVDRKDWDGLATLCDEYWLALPEGHESAMVALLEEVPEAEFAARPRLLVAWVICYHAMVDHDSRERRPFLRQYMELGTRLAGSLDPERESSPANLILIGTLAMITLRGQGRFEEAEAHGQRLAERLAVLHPLPAVEPAPRPGWLAVQRGLTRSLQADFDGAAEQYRLAHEQARAEPTAYFAGTNATANLAMVFAHLGHHETAGKWLDEHKSYPPSPRWASTLLEVGATIARGWDALDRYDFTRLDRIVEATGDGTESFEVWPFIAALVAARGLHTGGPARARALAHLSAIRLSHAPALTGQGAARQVLLRAEADLLIALGEANRALRVITEAGPVPWLAVPAARLRLLAGDHEAASALASQGLWTRRAVPRDTRQLLLIKAVASVRAGRTEEAAGLLAALPALRSPHEVLSLATIPPAEREELLRLARIPLSGDAAARLATAGGVYPEQVTLVELTAREGAVLTELATGDTTPDIAARLVVSAATVRTQVQSIYRKLGVSSRKDALLRAQELGLV</sequence>
<evidence type="ECO:0000313" key="6">
    <source>
        <dbReference type="Proteomes" id="UP000320011"/>
    </source>
</evidence>
<feature type="domain" description="HTH luxR-type" evidence="4">
    <location>
        <begin position="465"/>
        <end position="530"/>
    </location>
</feature>
<keyword evidence="3" id="KW-0804">Transcription</keyword>
<dbReference type="EMBL" id="VJWX01000039">
    <property type="protein sequence ID" value="TVT58152.1"/>
    <property type="molecule type" value="Genomic_DNA"/>
</dbReference>
<reference evidence="5 6" key="2">
    <citation type="submission" date="2019-08" db="EMBL/GenBank/DDBJ databases">
        <title>Amycolatopsis acidicola sp. nov., isolated from peat swamp forest soil.</title>
        <authorList>
            <person name="Srisuk N."/>
        </authorList>
    </citation>
    <scope>NUCLEOTIDE SEQUENCE [LARGE SCALE GENOMIC DNA]</scope>
    <source>
        <strain evidence="5 6">TBRC 6029</strain>
    </source>
</reference>
<dbReference type="SUPFAM" id="SSF48452">
    <property type="entry name" value="TPR-like"/>
    <property type="match status" value="1"/>
</dbReference>
<dbReference type="PROSITE" id="PS00622">
    <property type="entry name" value="HTH_LUXR_1"/>
    <property type="match status" value="1"/>
</dbReference>
<dbReference type="RefSeq" id="WP_144586385.1">
    <property type="nucleotide sequence ID" value="NZ_VJWX01000039.1"/>
</dbReference>
<dbReference type="Gene3D" id="1.25.40.10">
    <property type="entry name" value="Tetratricopeptide repeat domain"/>
    <property type="match status" value="1"/>
</dbReference>
<reference evidence="5 6" key="1">
    <citation type="submission" date="2019-07" db="EMBL/GenBank/DDBJ databases">
        <authorList>
            <person name="Duangmal K."/>
            <person name="Teo W.F.A."/>
        </authorList>
    </citation>
    <scope>NUCLEOTIDE SEQUENCE [LARGE SCALE GENOMIC DNA]</scope>
    <source>
        <strain evidence="5 6">TBRC 6029</strain>
    </source>
</reference>
<dbReference type="SMART" id="SM00421">
    <property type="entry name" value="HTH_LUXR"/>
    <property type="match status" value="1"/>
</dbReference>
<dbReference type="CDD" id="cd06170">
    <property type="entry name" value="LuxR_C_like"/>
    <property type="match status" value="1"/>
</dbReference>
<dbReference type="PROSITE" id="PS50043">
    <property type="entry name" value="HTH_LUXR_2"/>
    <property type="match status" value="1"/>
</dbReference>
<evidence type="ECO:0000313" key="5">
    <source>
        <dbReference type="EMBL" id="TVT58152.1"/>
    </source>
</evidence>
<evidence type="ECO:0000256" key="2">
    <source>
        <dbReference type="ARBA" id="ARBA00023125"/>
    </source>
</evidence>
<organism evidence="5 6">
    <name type="scientific">Amycolatopsis rhizosphaerae</name>
    <dbReference type="NCBI Taxonomy" id="2053003"/>
    <lineage>
        <taxon>Bacteria</taxon>
        <taxon>Bacillati</taxon>
        <taxon>Actinomycetota</taxon>
        <taxon>Actinomycetes</taxon>
        <taxon>Pseudonocardiales</taxon>
        <taxon>Pseudonocardiaceae</taxon>
        <taxon>Amycolatopsis</taxon>
    </lineage>
</organism>
<dbReference type="Pfam" id="PF00196">
    <property type="entry name" value="GerE"/>
    <property type="match status" value="1"/>
</dbReference>